<dbReference type="InterPro" id="IPR052474">
    <property type="entry name" value="UDP-GlcNAc_transferase"/>
</dbReference>
<evidence type="ECO:0000256" key="6">
    <source>
        <dbReference type="ARBA" id="ARBA00048184"/>
    </source>
</evidence>
<dbReference type="EC" id="2.4.1.141" evidence="2 7"/>
<protein>
    <recommendedName>
        <fullName evidence="3 7">UDP-N-acetylglucosamine transferase subunit ALG13</fullName>
        <ecNumber evidence="2 7">2.4.1.141</ecNumber>
    </recommendedName>
    <alternativeName>
        <fullName evidence="5 7">Asparagine-linked glycosylation protein 13</fullName>
    </alternativeName>
</protein>
<comment type="function">
    <text evidence="4 7">Involved in protein N-glycosylation. Essential for the second step of the dolichol-linked oligosaccharide pathway.</text>
</comment>
<evidence type="ECO:0000313" key="10">
    <source>
        <dbReference type="Proteomes" id="UP001583177"/>
    </source>
</evidence>
<comment type="similarity">
    <text evidence="7">Belongs to the glycosyltransferase 28 family.</text>
</comment>
<evidence type="ECO:0000256" key="4">
    <source>
        <dbReference type="ARBA" id="ARBA00024804"/>
    </source>
</evidence>
<comment type="subcellular location">
    <subcellularLocation>
        <location evidence="7">Endoplasmic reticulum</location>
    </subcellularLocation>
</comment>
<evidence type="ECO:0000256" key="3">
    <source>
        <dbReference type="ARBA" id="ARBA00017468"/>
    </source>
</evidence>
<sequence length="277" mass="30404">MPNQATDKKLNEHKPAVANSANFTTDLVDFEDDSSEFFSAGSSDEFSEISYGEATNPNERERFKRVIRLDLYGDDEAMGRCMLVTGGATVPFVGLLKEVTSEIFLAMLRAHDFTHLYLQCGTAHDQIEARIKNGNGLMQIETFSFCRDLKSLMREHCRGEKGGRPAGVVMGHAGTGTISDAMEVDCALIIVANTTLMDDHQSLFASEMATEHPTIVQAHLGNLMASIAKSIHVIEDNGLDNLEPYKEPGLPQEQQLTFIDEVVADASQQQASNCITQ</sequence>
<keyword evidence="7 9" id="KW-0328">Glycosyltransferase</keyword>
<evidence type="ECO:0000313" key="9">
    <source>
        <dbReference type="EMBL" id="KAL1856929.1"/>
    </source>
</evidence>
<comment type="subunit">
    <text evidence="1 7">Heterodimer with ALG14 to form a functional enzyme.</text>
</comment>
<evidence type="ECO:0000256" key="5">
    <source>
        <dbReference type="ARBA" id="ARBA00032061"/>
    </source>
</evidence>
<evidence type="ECO:0000256" key="7">
    <source>
        <dbReference type="RuleBase" id="RU362128"/>
    </source>
</evidence>
<dbReference type="GO" id="GO:0004577">
    <property type="term" value="F:N-acetylglucosaminyldiphosphodolichol N-acetylglucosaminyltransferase activity"/>
    <property type="evidence" value="ECO:0007669"/>
    <property type="project" value="UniProtKB-EC"/>
</dbReference>
<accession>A0ABR3WA18</accession>
<dbReference type="Proteomes" id="UP001583177">
    <property type="component" value="Unassembled WGS sequence"/>
</dbReference>
<comment type="caution">
    <text evidence="9">The sequence shown here is derived from an EMBL/GenBank/DDBJ whole genome shotgun (WGS) entry which is preliminary data.</text>
</comment>
<comment type="catalytic activity">
    <reaction evidence="6">
        <text>an N-acetyl-alpha-D-glucosaminyl-diphospho-di-trans,poly-cis-dolichol + UDP-N-acetyl-alpha-D-glucosamine = an N,N'-diacetylchitobiosyl-diphospho-di-trans,poly-cis-dolichol + UDP + H(+)</text>
        <dbReference type="Rhea" id="RHEA:23380"/>
        <dbReference type="Rhea" id="RHEA-COMP:19507"/>
        <dbReference type="Rhea" id="RHEA-COMP:19510"/>
        <dbReference type="ChEBI" id="CHEBI:15378"/>
        <dbReference type="ChEBI" id="CHEBI:57269"/>
        <dbReference type="ChEBI" id="CHEBI:57705"/>
        <dbReference type="ChEBI" id="CHEBI:58223"/>
        <dbReference type="ChEBI" id="CHEBI:58427"/>
        <dbReference type="EC" id="2.4.1.141"/>
    </reaction>
</comment>
<evidence type="ECO:0000256" key="1">
    <source>
        <dbReference type="ARBA" id="ARBA00011198"/>
    </source>
</evidence>
<reference evidence="9 10" key="1">
    <citation type="journal article" date="2024" name="IMA Fungus">
        <title>IMA Genome - F19 : A genome assembly and annotation guide to empower mycologists, including annotated draft genome sequences of Ceratocystis pirilliformis, Diaporthe australafricana, Fusarium ophioides, Paecilomyces lecythidis, and Sporothrix stenoceras.</title>
        <authorList>
            <person name="Aylward J."/>
            <person name="Wilson A.M."/>
            <person name="Visagie C.M."/>
            <person name="Spraker J."/>
            <person name="Barnes I."/>
            <person name="Buitendag C."/>
            <person name="Ceriani C."/>
            <person name="Del Mar Angel L."/>
            <person name="du Plessis D."/>
            <person name="Fuchs T."/>
            <person name="Gasser K."/>
            <person name="Kramer D."/>
            <person name="Li W."/>
            <person name="Munsamy K."/>
            <person name="Piso A."/>
            <person name="Price J.L."/>
            <person name="Sonnekus B."/>
            <person name="Thomas C."/>
            <person name="van der Nest A."/>
            <person name="van Dijk A."/>
            <person name="van Heerden A."/>
            <person name="van Vuuren N."/>
            <person name="Yilmaz N."/>
            <person name="Duong T.A."/>
            <person name="van der Merwe N.A."/>
            <person name="Wingfield M.J."/>
            <person name="Wingfield B.D."/>
        </authorList>
    </citation>
    <scope>NUCLEOTIDE SEQUENCE [LARGE SCALE GENOMIC DNA]</scope>
    <source>
        <strain evidence="9 10">CMW 18300</strain>
    </source>
</reference>
<dbReference type="InterPro" id="IPR007235">
    <property type="entry name" value="Glyco_trans_28_C"/>
</dbReference>
<keyword evidence="7" id="KW-0256">Endoplasmic reticulum</keyword>
<keyword evidence="7 9" id="KW-0808">Transferase</keyword>
<dbReference type="PANTHER" id="PTHR47043">
    <property type="entry name" value="UDP-N-ACETYLGLUCOSAMINE TRANSFERASE SUBUNIT ALG13"/>
    <property type="match status" value="1"/>
</dbReference>
<dbReference type="EMBL" id="JAWRVE010000118">
    <property type="protein sequence ID" value="KAL1856929.1"/>
    <property type="molecule type" value="Genomic_DNA"/>
</dbReference>
<feature type="domain" description="Glycosyl transferase family 28 C-terminal" evidence="8">
    <location>
        <begin position="83"/>
        <end position="217"/>
    </location>
</feature>
<keyword evidence="10" id="KW-1185">Reference proteome</keyword>
<name>A0ABR3WA18_9PEZI</name>
<dbReference type="Gene3D" id="3.40.50.2000">
    <property type="entry name" value="Glycogen Phosphorylase B"/>
    <property type="match status" value="1"/>
</dbReference>
<dbReference type="PANTHER" id="PTHR47043:SF1">
    <property type="entry name" value="UDP-N-ACETYLGLUCOSAMINE TRANSFERASE SUBUNIT ALG13"/>
    <property type="match status" value="1"/>
</dbReference>
<gene>
    <name evidence="7 9" type="primary">ALG13</name>
    <name evidence="9" type="ORF">Daus18300_010583</name>
</gene>
<proteinExistence type="inferred from homology"/>
<evidence type="ECO:0000256" key="2">
    <source>
        <dbReference type="ARBA" id="ARBA00012614"/>
    </source>
</evidence>
<evidence type="ECO:0000259" key="8">
    <source>
        <dbReference type="Pfam" id="PF04101"/>
    </source>
</evidence>
<dbReference type="Pfam" id="PF04101">
    <property type="entry name" value="Glyco_tran_28_C"/>
    <property type="match status" value="1"/>
</dbReference>
<organism evidence="9 10">
    <name type="scientific">Diaporthe australafricana</name>
    <dbReference type="NCBI Taxonomy" id="127596"/>
    <lineage>
        <taxon>Eukaryota</taxon>
        <taxon>Fungi</taxon>
        <taxon>Dikarya</taxon>
        <taxon>Ascomycota</taxon>
        <taxon>Pezizomycotina</taxon>
        <taxon>Sordariomycetes</taxon>
        <taxon>Sordariomycetidae</taxon>
        <taxon>Diaporthales</taxon>
        <taxon>Diaporthaceae</taxon>
        <taxon>Diaporthe</taxon>
    </lineage>
</organism>